<dbReference type="STRING" id="356305.SAMN05421841_0413"/>
<name>A0A1I0N752_9FLAO</name>
<gene>
    <name evidence="3" type="ORF">SAMN05421841_0413</name>
</gene>
<dbReference type="RefSeq" id="WP_089790407.1">
    <property type="nucleotide sequence ID" value="NZ_FOIU01000001.1"/>
</dbReference>
<evidence type="ECO:0000256" key="1">
    <source>
        <dbReference type="ARBA" id="ARBA00006845"/>
    </source>
</evidence>
<evidence type="ECO:0000259" key="2">
    <source>
        <dbReference type="Pfam" id="PF01337"/>
    </source>
</evidence>
<evidence type="ECO:0000313" key="3">
    <source>
        <dbReference type="EMBL" id="SEV96842.1"/>
    </source>
</evidence>
<reference evidence="4" key="1">
    <citation type="submission" date="2016-10" db="EMBL/GenBank/DDBJ databases">
        <authorList>
            <person name="Varghese N."/>
            <person name="Submissions S."/>
        </authorList>
    </citation>
    <scope>NUCLEOTIDE SEQUENCE [LARGE SCALE GENOMIC DNA]</scope>
    <source>
        <strain evidence="4">DSM 17724</strain>
    </source>
</reference>
<dbReference type="EMBL" id="FOIU01000001">
    <property type="protein sequence ID" value="SEV96842.1"/>
    <property type="molecule type" value="Genomic_DNA"/>
</dbReference>
<dbReference type="InterPro" id="IPR000468">
    <property type="entry name" value="Barstar"/>
</dbReference>
<sequence>MKTIYIDFTDIGDYEDFYAQLKEKLPLPEHFGENLDALYDVLTGDLEMPLHLEFVNMTVDQLEIFEDLLTTLEDAEEELEDFTFTYFLEQYDDDEEEID</sequence>
<dbReference type="Gene3D" id="3.30.370.10">
    <property type="entry name" value="Barstar-like"/>
    <property type="match status" value="1"/>
</dbReference>
<organism evidence="3 4">
    <name type="scientific">Chryseobacterium wanjuense</name>
    <dbReference type="NCBI Taxonomy" id="356305"/>
    <lineage>
        <taxon>Bacteria</taxon>
        <taxon>Pseudomonadati</taxon>
        <taxon>Bacteroidota</taxon>
        <taxon>Flavobacteriia</taxon>
        <taxon>Flavobacteriales</taxon>
        <taxon>Weeksellaceae</taxon>
        <taxon>Chryseobacterium group</taxon>
        <taxon>Chryseobacterium</taxon>
    </lineage>
</organism>
<dbReference type="OrthoDB" id="7575400at2"/>
<dbReference type="InterPro" id="IPR035905">
    <property type="entry name" value="Barstar-like_sf"/>
</dbReference>
<dbReference type="SUPFAM" id="SSF52038">
    <property type="entry name" value="Barstar-related"/>
    <property type="match status" value="1"/>
</dbReference>
<accession>A0A1I0N752</accession>
<evidence type="ECO:0000313" key="4">
    <source>
        <dbReference type="Proteomes" id="UP000199469"/>
    </source>
</evidence>
<comment type="similarity">
    <text evidence="1">Belongs to the barstar family.</text>
</comment>
<feature type="domain" description="Barstar (barnase inhibitor)" evidence="2">
    <location>
        <begin position="1"/>
        <end position="87"/>
    </location>
</feature>
<dbReference type="Proteomes" id="UP000199469">
    <property type="component" value="Unassembled WGS sequence"/>
</dbReference>
<dbReference type="Pfam" id="PF01337">
    <property type="entry name" value="Barstar"/>
    <property type="match status" value="1"/>
</dbReference>
<dbReference type="AlphaFoldDB" id="A0A1I0N752"/>
<keyword evidence="4" id="KW-1185">Reference proteome</keyword>
<protein>
    <submittedName>
        <fullName evidence="3">Ribonuclease inhibitor</fullName>
    </submittedName>
</protein>
<proteinExistence type="inferred from homology"/>